<dbReference type="Proteomes" id="UP000240883">
    <property type="component" value="Unassembled WGS sequence"/>
</dbReference>
<feature type="region of interest" description="Disordered" evidence="1">
    <location>
        <begin position="97"/>
        <end position="133"/>
    </location>
</feature>
<accession>A0A2T2PBC6</accession>
<organism evidence="2 3">
    <name type="scientific">Corynespora cassiicola Philippines</name>
    <dbReference type="NCBI Taxonomy" id="1448308"/>
    <lineage>
        <taxon>Eukaryota</taxon>
        <taxon>Fungi</taxon>
        <taxon>Dikarya</taxon>
        <taxon>Ascomycota</taxon>
        <taxon>Pezizomycotina</taxon>
        <taxon>Dothideomycetes</taxon>
        <taxon>Pleosporomycetidae</taxon>
        <taxon>Pleosporales</taxon>
        <taxon>Corynesporascaceae</taxon>
        <taxon>Corynespora</taxon>
    </lineage>
</organism>
<evidence type="ECO:0000313" key="3">
    <source>
        <dbReference type="Proteomes" id="UP000240883"/>
    </source>
</evidence>
<evidence type="ECO:0000256" key="1">
    <source>
        <dbReference type="SAM" id="MobiDB-lite"/>
    </source>
</evidence>
<proteinExistence type="predicted"/>
<gene>
    <name evidence="2" type="ORF">BS50DRAFT_27932</name>
</gene>
<protein>
    <submittedName>
        <fullName evidence="2">Uncharacterized protein</fullName>
    </submittedName>
</protein>
<sequence>MSMLGALLEPFPINLRDVRPSSPLTHPLPQASFVTACSPLPSPSSPRHCDTATPRRPSTPSVLLSPSYLLAAQLSPSRPPLGPGLLLYHRYPPLLSPSTSDQFPANPDSSWEPQACDNTQLCSSPSTPPVALP</sequence>
<reference evidence="2 3" key="1">
    <citation type="journal article" date="2018" name="Front. Microbiol.">
        <title>Genome-Wide Analysis of Corynespora cassiicola Leaf Fall Disease Putative Effectors.</title>
        <authorList>
            <person name="Lopez D."/>
            <person name="Ribeiro S."/>
            <person name="Label P."/>
            <person name="Fumanal B."/>
            <person name="Venisse J.S."/>
            <person name="Kohler A."/>
            <person name="de Oliveira R.R."/>
            <person name="Labutti K."/>
            <person name="Lipzen A."/>
            <person name="Lail K."/>
            <person name="Bauer D."/>
            <person name="Ohm R.A."/>
            <person name="Barry K.W."/>
            <person name="Spatafora J."/>
            <person name="Grigoriev I.V."/>
            <person name="Martin F.M."/>
            <person name="Pujade-Renaud V."/>
        </authorList>
    </citation>
    <scope>NUCLEOTIDE SEQUENCE [LARGE SCALE GENOMIC DNA]</scope>
    <source>
        <strain evidence="2 3">Philippines</strain>
    </source>
</reference>
<feature type="region of interest" description="Disordered" evidence="1">
    <location>
        <begin position="37"/>
        <end position="61"/>
    </location>
</feature>
<evidence type="ECO:0000313" key="2">
    <source>
        <dbReference type="EMBL" id="PSN74950.1"/>
    </source>
</evidence>
<feature type="compositionally biased region" description="Polar residues" evidence="1">
    <location>
        <begin position="99"/>
        <end position="125"/>
    </location>
</feature>
<dbReference type="AlphaFoldDB" id="A0A2T2PBC6"/>
<dbReference type="EMBL" id="KZ678128">
    <property type="protein sequence ID" value="PSN74950.1"/>
    <property type="molecule type" value="Genomic_DNA"/>
</dbReference>
<keyword evidence="3" id="KW-1185">Reference proteome</keyword>
<name>A0A2T2PBC6_CORCC</name>